<evidence type="ECO:0000313" key="2">
    <source>
        <dbReference type="Proteomes" id="UP000008988"/>
    </source>
</evidence>
<accession>B5VT00</accession>
<organism evidence="1 2">
    <name type="scientific">Saccharomyces cerevisiae (strain AWRI1631)</name>
    <name type="common">Baker's yeast</name>
    <dbReference type="NCBI Taxonomy" id="545124"/>
    <lineage>
        <taxon>Eukaryota</taxon>
        <taxon>Fungi</taxon>
        <taxon>Dikarya</taxon>
        <taxon>Ascomycota</taxon>
        <taxon>Saccharomycotina</taxon>
        <taxon>Saccharomycetes</taxon>
        <taxon>Saccharomycetales</taxon>
        <taxon>Saccharomycetaceae</taxon>
        <taxon>Saccharomyces</taxon>
    </lineage>
</organism>
<protein>
    <submittedName>
        <fullName evidence="1">Uncharacterized protein</fullName>
    </submittedName>
</protein>
<evidence type="ECO:0000313" key="1">
    <source>
        <dbReference type="EMBL" id="EDZ68948.1"/>
    </source>
</evidence>
<proteinExistence type="predicted"/>
<sequence length="44" mass="5493">MSKNISHQVSICSRKVTHLKRKKGEIEKKRYYRPKIKRPRYEEY</sequence>
<dbReference type="AlphaFoldDB" id="B5VT00"/>
<reference evidence="1 2" key="1">
    <citation type="journal article" date="2008" name="FEMS Yeast Res.">
        <title>Comparative genome analysis of a Saccharomyces cerevisiae wine strain.</title>
        <authorList>
            <person name="Borneman A.R."/>
            <person name="Forgan A.H."/>
            <person name="Pretorius I.S."/>
            <person name="Chambers P.J."/>
        </authorList>
    </citation>
    <scope>NUCLEOTIDE SEQUENCE [LARGE SCALE GENOMIC DNA]</scope>
    <source>
        <strain evidence="1 2">AWRI1631</strain>
    </source>
</reference>
<dbReference type="EMBL" id="ABSV01002311">
    <property type="protein sequence ID" value="EDZ68948.1"/>
    <property type="molecule type" value="Genomic_DNA"/>
</dbReference>
<gene>
    <name evidence="1" type="ORF">AWRI1631_160950</name>
</gene>
<comment type="caution">
    <text evidence="1">The sequence shown here is derived from an EMBL/GenBank/DDBJ whole genome shotgun (WGS) entry which is preliminary data.</text>
</comment>
<dbReference type="Proteomes" id="UP000008988">
    <property type="component" value="Unassembled WGS sequence"/>
</dbReference>
<name>B5VT00_YEAS6</name>